<organism evidence="2">
    <name type="scientific">Bacillus mycoides</name>
    <dbReference type="NCBI Taxonomy" id="1405"/>
    <lineage>
        <taxon>Bacteria</taxon>
        <taxon>Bacillati</taxon>
        <taxon>Bacillota</taxon>
        <taxon>Bacilli</taxon>
        <taxon>Bacillales</taxon>
        <taxon>Bacillaceae</taxon>
        <taxon>Bacillus</taxon>
        <taxon>Bacillus cereus group</taxon>
    </lineage>
</organism>
<accession>C2XY73</accession>
<dbReference type="InterPro" id="IPR023385">
    <property type="entry name" value="YopX-like_C"/>
</dbReference>
<dbReference type="InterPro" id="IPR010024">
    <property type="entry name" value="CHP16711"/>
</dbReference>
<name>C2XY73_BACMY</name>
<dbReference type="RefSeq" id="WP_002066832.1">
    <property type="nucleotide sequence ID" value="NZ_CM000737.1"/>
</dbReference>
<reference evidence="2" key="1">
    <citation type="journal article" date="2012" name="Genome Res.">
        <title>Genomic characterization of the Bacillus cereus sensu lato species: Backdrop to the evolution of Bacillus anthracis.</title>
        <authorList>
            <person name="Zwick M.E."/>
            <person name="Joseph S.J."/>
            <person name="Didelot X."/>
            <person name="Chen P.E."/>
            <person name="Bishop-Lilly K.A."/>
            <person name="Stewart A.C."/>
            <person name="Willner K."/>
            <person name="Nolan N."/>
            <person name="Lentz S."/>
            <person name="Thomason M.K."/>
            <person name="Sozhamannan S."/>
            <person name="Mateczun A.J."/>
            <person name="Du L."/>
            <person name="Read T.D."/>
        </authorList>
    </citation>
    <scope>NUCLEOTIDE SEQUENCE [LARGE SCALE GENOMIC DNA]</scope>
    <source>
        <strain evidence="2">AH603</strain>
    </source>
</reference>
<protein>
    <recommendedName>
        <fullName evidence="1">YopX protein domain-containing protein</fullName>
    </recommendedName>
</protein>
<dbReference type="AlphaFoldDB" id="C2XY73"/>
<feature type="domain" description="YopX protein" evidence="1">
    <location>
        <begin position="5"/>
        <end position="118"/>
    </location>
</feature>
<gene>
    <name evidence="2" type="ORF">bcere0026_36510</name>
</gene>
<dbReference type="SUPFAM" id="SSF159006">
    <property type="entry name" value="YopX-like"/>
    <property type="match status" value="1"/>
</dbReference>
<dbReference type="Pfam" id="PF09643">
    <property type="entry name" value="YopX"/>
    <property type="match status" value="1"/>
</dbReference>
<comment type="caution">
    <text evidence="2">The sequence shown here is derived from an EMBL/GenBank/DDBJ whole genome shotgun (WGS) entry which is preliminary data.</text>
</comment>
<dbReference type="HOGENOM" id="CLU_107462_5_1_9"/>
<dbReference type="Gene3D" id="2.30.30.290">
    <property type="entry name" value="YopX-like domains"/>
    <property type="match status" value="1"/>
</dbReference>
<sequence length="119" mass="14194">MTEIKFRAWDKESKRFIDWDNFIGNEHGNWLMTAFQNEIYHFQQYTGIKDSEGREIYDGDICKRNVWAFGEIRTFTGQVKMFEGCWWIDSGTAAVPLWNEMHMLEIVGNIYENPELLEN</sequence>
<evidence type="ECO:0000259" key="1">
    <source>
        <dbReference type="Pfam" id="PF09643"/>
    </source>
</evidence>
<evidence type="ECO:0000313" key="2">
    <source>
        <dbReference type="EMBL" id="EEL69450.1"/>
    </source>
</evidence>
<dbReference type="Proteomes" id="UP000001753">
    <property type="component" value="Chromosome"/>
</dbReference>
<dbReference type="EMBL" id="ACMP01000094">
    <property type="protein sequence ID" value="EEL69450.1"/>
    <property type="molecule type" value="Genomic_DNA"/>
</dbReference>
<proteinExistence type="predicted"/>
<dbReference type="InterPro" id="IPR019096">
    <property type="entry name" value="YopX_protein"/>
</dbReference>
<dbReference type="NCBIfam" id="TIGR01671">
    <property type="entry name" value="phage_TIGR01671"/>
    <property type="match status" value="1"/>
</dbReference>